<evidence type="ECO:0000313" key="2">
    <source>
        <dbReference type="EMBL" id="MPC92017.1"/>
    </source>
</evidence>
<keyword evidence="3" id="KW-1185">Reference proteome</keyword>
<name>A0A5B7JF78_PORTR</name>
<sequence>MRKDLLGTGEAAERLLGRNLLGRPSRKDYRGKQPERNNYRWTLRRRHEDQMNAMEQRIGAARDGKGREGGEGEERMGGVRLGRG</sequence>
<feature type="compositionally biased region" description="Basic and acidic residues" evidence="1">
    <location>
        <begin position="60"/>
        <end position="77"/>
    </location>
</feature>
<dbReference type="EMBL" id="VSRR010089801">
    <property type="protein sequence ID" value="MPC92017.1"/>
    <property type="molecule type" value="Genomic_DNA"/>
</dbReference>
<organism evidence="2 3">
    <name type="scientific">Portunus trituberculatus</name>
    <name type="common">Swimming crab</name>
    <name type="synonym">Neptunus trituberculatus</name>
    <dbReference type="NCBI Taxonomy" id="210409"/>
    <lineage>
        <taxon>Eukaryota</taxon>
        <taxon>Metazoa</taxon>
        <taxon>Ecdysozoa</taxon>
        <taxon>Arthropoda</taxon>
        <taxon>Crustacea</taxon>
        <taxon>Multicrustacea</taxon>
        <taxon>Malacostraca</taxon>
        <taxon>Eumalacostraca</taxon>
        <taxon>Eucarida</taxon>
        <taxon>Decapoda</taxon>
        <taxon>Pleocyemata</taxon>
        <taxon>Brachyura</taxon>
        <taxon>Eubrachyura</taxon>
        <taxon>Portunoidea</taxon>
        <taxon>Portunidae</taxon>
        <taxon>Portuninae</taxon>
        <taxon>Portunus</taxon>
    </lineage>
</organism>
<accession>A0A5B7JF78</accession>
<evidence type="ECO:0000256" key="1">
    <source>
        <dbReference type="SAM" id="MobiDB-lite"/>
    </source>
</evidence>
<evidence type="ECO:0000313" key="3">
    <source>
        <dbReference type="Proteomes" id="UP000324222"/>
    </source>
</evidence>
<feature type="compositionally biased region" description="Basic and acidic residues" evidence="1">
    <location>
        <begin position="25"/>
        <end position="38"/>
    </location>
</feature>
<comment type="caution">
    <text evidence="2">The sequence shown here is derived from an EMBL/GenBank/DDBJ whole genome shotgun (WGS) entry which is preliminary data.</text>
</comment>
<dbReference type="AlphaFoldDB" id="A0A5B7JF78"/>
<gene>
    <name evidence="2" type="ORF">E2C01_087085</name>
</gene>
<feature type="region of interest" description="Disordered" evidence="1">
    <location>
        <begin position="17"/>
        <end position="84"/>
    </location>
</feature>
<proteinExistence type="predicted"/>
<dbReference type="Proteomes" id="UP000324222">
    <property type="component" value="Unassembled WGS sequence"/>
</dbReference>
<protein>
    <submittedName>
        <fullName evidence="2">Uncharacterized protein</fullName>
    </submittedName>
</protein>
<reference evidence="2 3" key="1">
    <citation type="submission" date="2019-05" db="EMBL/GenBank/DDBJ databases">
        <title>Another draft genome of Portunus trituberculatus and its Hox gene families provides insights of decapod evolution.</title>
        <authorList>
            <person name="Jeong J.-H."/>
            <person name="Song I."/>
            <person name="Kim S."/>
            <person name="Choi T."/>
            <person name="Kim D."/>
            <person name="Ryu S."/>
            <person name="Kim W."/>
        </authorList>
    </citation>
    <scope>NUCLEOTIDE SEQUENCE [LARGE SCALE GENOMIC DNA]</scope>
    <source>
        <tissue evidence="2">Muscle</tissue>
    </source>
</reference>